<dbReference type="PIRSF" id="PIRSF001563">
    <property type="entry name" value="Folylpolyglu_synth"/>
    <property type="match status" value="1"/>
</dbReference>
<dbReference type="InterPro" id="IPR036565">
    <property type="entry name" value="Mur-like_cat_sf"/>
</dbReference>
<evidence type="ECO:0000256" key="5">
    <source>
        <dbReference type="ARBA" id="ARBA00022741"/>
    </source>
</evidence>
<dbReference type="Pfam" id="PF02875">
    <property type="entry name" value="Mur_ligase_C"/>
    <property type="match status" value="1"/>
</dbReference>
<proteinExistence type="inferred from homology"/>
<keyword evidence="3 10" id="KW-0436">Ligase</keyword>
<keyword evidence="4" id="KW-0479">Metal-binding</keyword>
<keyword evidence="5 10" id="KW-0547">Nucleotide-binding</keyword>
<dbReference type="InterPro" id="IPR004101">
    <property type="entry name" value="Mur_ligase_C"/>
</dbReference>
<dbReference type="GO" id="GO:0005524">
    <property type="term" value="F:ATP binding"/>
    <property type="evidence" value="ECO:0007669"/>
    <property type="project" value="UniProtKB-KW"/>
</dbReference>
<accession>A0AAI9K1D0</accession>
<protein>
    <recommendedName>
        <fullName evidence="2">tetrahydrofolate synthase</fullName>
        <ecNumber evidence="2">6.3.2.17</ecNumber>
    </recommendedName>
    <alternativeName>
        <fullName evidence="8">Tetrahydrofolylpolyglutamate synthase</fullName>
    </alternativeName>
</protein>
<dbReference type="Pfam" id="PF08245">
    <property type="entry name" value="Mur_ligase_M"/>
    <property type="match status" value="1"/>
</dbReference>
<dbReference type="SUPFAM" id="SSF53623">
    <property type="entry name" value="MurD-like peptide ligases, catalytic domain"/>
    <property type="match status" value="1"/>
</dbReference>
<evidence type="ECO:0000313" key="14">
    <source>
        <dbReference type="Proteomes" id="UP000660047"/>
    </source>
</evidence>
<dbReference type="Gene3D" id="3.40.1190.10">
    <property type="entry name" value="Mur-like, catalytic domain"/>
    <property type="match status" value="1"/>
</dbReference>
<dbReference type="GO" id="GO:0004326">
    <property type="term" value="F:tetrahydrofolylpolyglutamate synthase activity"/>
    <property type="evidence" value="ECO:0007669"/>
    <property type="project" value="UniProtKB-EC"/>
</dbReference>
<dbReference type="EMBL" id="BLYL01000003">
    <property type="protein sequence ID" value="GFO93720.1"/>
    <property type="molecule type" value="Genomic_DNA"/>
</dbReference>
<name>A0AAI9K1D0_9FIRM</name>
<evidence type="ECO:0000256" key="7">
    <source>
        <dbReference type="ARBA" id="ARBA00022842"/>
    </source>
</evidence>
<dbReference type="InterPro" id="IPR001645">
    <property type="entry name" value="Folylpolyglutamate_synth"/>
</dbReference>
<dbReference type="GO" id="GO:0046872">
    <property type="term" value="F:metal ion binding"/>
    <property type="evidence" value="ECO:0007669"/>
    <property type="project" value="UniProtKB-KW"/>
</dbReference>
<evidence type="ECO:0000256" key="9">
    <source>
        <dbReference type="ARBA" id="ARBA00047493"/>
    </source>
</evidence>
<gene>
    <name evidence="13" type="primary">folC_1</name>
    <name evidence="13" type="ORF">COEU31_07660</name>
</gene>
<keyword evidence="7" id="KW-0460">Magnesium</keyword>
<reference evidence="13" key="1">
    <citation type="submission" date="2020-06" db="EMBL/GenBank/DDBJ databases">
        <title>Characterization of fructooligosaccharide metabolism and fructooligosaccharide-degrading enzymes in human commensal butyrate producers.</title>
        <authorList>
            <person name="Tanno H."/>
            <person name="Fujii T."/>
            <person name="Hirano K."/>
            <person name="Maeno S."/>
            <person name="Tonozuka T."/>
            <person name="Sakamoto M."/>
            <person name="Ohkuma M."/>
            <person name="Tochio T."/>
            <person name="Endo A."/>
        </authorList>
    </citation>
    <scope>NUCLEOTIDE SEQUENCE</scope>
    <source>
        <strain evidence="13">JCM 31265</strain>
    </source>
</reference>
<dbReference type="RefSeq" id="WP_055223417.1">
    <property type="nucleotide sequence ID" value="NZ_BLYL01000003.1"/>
</dbReference>
<evidence type="ECO:0000259" key="12">
    <source>
        <dbReference type="Pfam" id="PF08245"/>
    </source>
</evidence>
<evidence type="ECO:0000256" key="6">
    <source>
        <dbReference type="ARBA" id="ARBA00022840"/>
    </source>
</evidence>
<dbReference type="Proteomes" id="UP000660047">
    <property type="component" value="Unassembled WGS sequence"/>
</dbReference>
<dbReference type="PANTHER" id="PTHR11136:SF0">
    <property type="entry name" value="DIHYDROFOLATE SYNTHETASE-RELATED"/>
    <property type="match status" value="1"/>
</dbReference>
<dbReference type="InterPro" id="IPR036615">
    <property type="entry name" value="Mur_ligase_C_dom_sf"/>
</dbReference>
<comment type="caution">
    <text evidence="13">The sequence shown here is derived from an EMBL/GenBank/DDBJ whole genome shotgun (WGS) entry which is preliminary data.</text>
</comment>
<dbReference type="SUPFAM" id="SSF53244">
    <property type="entry name" value="MurD-like peptide ligases, peptide-binding domain"/>
    <property type="match status" value="1"/>
</dbReference>
<feature type="domain" description="Mur ligase central" evidence="12">
    <location>
        <begin position="44"/>
        <end position="268"/>
    </location>
</feature>
<dbReference type="GO" id="GO:0005737">
    <property type="term" value="C:cytoplasm"/>
    <property type="evidence" value="ECO:0007669"/>
    <property type="project" value="TreeGrafter"/>
</dbReference>
<evidence type="ECO:0000313" key="13">
    <source>
        <dbReference type="EMBL" id="GFO93720.1"/>
    </source>
</evidence>
<evidence type="ECO:0000256" key="2">
    <source>
        <dbReference type="ARBA" id="ARBA00013025"/>
    </source>
</evidence>
<evidence type="ECO:0000256" key="3">
    <source>
        <dbReference type="ARBA" id="ARBA00022598"/>
    </source>
</evidence>
<evidence type="ECO:0000256" key="1">
    <source>
        <dbReference type="ARBA" id="ARBA00008276"/>
    </source>
</evidence>
<sequence>MTYEEARSYIEYTDTMGSVLGLDSIKELLRRLGDPQDAVPVIHIAGTNGKGSICAFLDEILESAGYSVGRYISPTIFTYLERFQIDKEYMSEEDFAVYLETVKDAADDMVSDGWGRPTSFETETAVAFCYFCDKKVDFLLLETGMGGLEDATNVCSHPVCTIIASISMDHMHFLGNTLRDIYRQKLGILKKNCPCVAYPLASELEDMWDMACEQNNISDLAVLIREKDIEICGESVDGSEYIYGGQRYELQVPGIYQIYNSATAAATAHVLMRLGYELTEDDIRRGLKATFWKGRFQKLMDKPLMYVDGAHNPGGWRALRQNIDEYFAGRDLIYICGVFKDKDYEQMLRIMMPGASAFIAVEPDNPRALSRHELKKLAGTYIDEVYEQEDVDDAVRLAMTLADGRQDPVVMVFGSLSFIGPIIDRAEHGGYIES</sequence>
<comment type="catalytic activity">
    <reaction evidence="9">
        <text>(6S)-5,6,7,8-tetrahydrofolyl-(gamma-L-Glu)(n) + L-glutamate + ATP = (6S)-5,6,7,8-tetrahydrofolyl-(gamma-L-Glu)(n+1) + ADP + phosphate + H(+)</text>
        <dbReference type="Rhea" id="RHEA:10580"/>
        <dbReference type="Rhea" id="RHEA-COMP:14738"/>
        <dbReference type="Rhea" id="RHEA-COMP:14740"/>
        <dbReference type="ChEBI" id="CHEBI:15378"/>
        <dbReference type="ChEBI" id="CHEBI:29985"/>
        <dbReference type="ChEBI" id="CHEBI:30616"/>
        <dbReference type="ChEBI" id="CHEBI:43474"/>
        <dbReference type="ChEBI" id="CHEBI:141005"/>
        <dbReference type="ChEBI" id="CHEBI:456216"/>
        <dbReference type="EC" id="6.3.2.17"/>
    </reaction>
</comment>
<evidence type="ECO:0000256" key="4">
    <source>
        <dbReference type="ARBA" id="ARBA00022723"/>
    </source>
</evidence>
<dbReference type="GO" id="GO:0008841">
    <property type="term" value="F:dihydrofolate synthase activity"/>
    <property type="evidence" value="ECO:0007669"/>
    <property type="project" value="TreeGrafter"/>
</dbReference>
<dbReference type="InterPro" id="IPR013221">
    <property type="entry name" value="Mur_ligase_cen"/>
</dbReference>
<organism evidence="13 14">
    <name type="scientific">Coprococcus eutactus</name>
    <dbReference type="NCBI Taxonomy" id="33043"/>
    <lineage>
        <taxon>Bacteria</taxon>
        <taxon>Bacillati</taxon>
        <taxon>Bacillota</taxon>
        <taxon>Clostridia</taxon>
        <taxon>Lachnospirales</taxon>
        <taxon>Lachnospiraceae</taxon>
        <taxon>Coprococcus</taxon>
    </lineage>
</organism>
<comment type="similarity">
    <text evidence="1 10">Belongs to the folylpolyglutamate synthase family.</text>
</comment>
<dbReference type="NCBIfam" id="TIGR01499">
    <property type="entry name" value="folC"/>
    <property type="match status" value="1"/>
</dbReference>
<evidence type="ECO:0000259" key="11">
    <source>
        <dbReference type="Pfam" id="PF02875"/>
    </source>
</evidence>
<dbReference type="EC" id="6.3.2.17" evidence="2"/>
<evidence type="ECO:0000256" key="8">
    <source>
        <dbReference type="ARBA" id="ARBA00030592"/>
    </source>
</evidence>
<evidence type="ECO:0000256" key="10">
    <source>
        <dbReference type="PIRNR" id="PIRNR001563"/>
    </source>
</evidence>
<feature type="domain" description="Mur ligase C-terminal" evidence="11">
    <location>
        <begin position="294"/>
        <end position="415"/>
    </location>
</feature>
<dbReference type="Gene3D" id="3.90.190.20">
    <property type="entry name" value="Mur ligase, C-terminal domain"/>
    <property type="match status" value="1"/>
</dbReference>
<dbReference type="PANTHER" id="PTHR11136">
    <property type="entry name" value="FOLYLPOLYGLUTAMATE SYNTHASE-RELATED"/>
    <property type="match status" value="1"/>
</dbReference>
<dbReference type="AlphaFoldDB" id="A0AAI9K1D0"/>
<keyword evidence="6 10" id="KW-0067">ATP-binding</keyword>